<dbReference type="GO" id="GO:0016987">
    <property type="term" value="F:sigma factor activity"/>
    <property type="evidence" value="ECO:0007669"/>
    <property type="project" value="UniProtKB-KW"/>
</dbReference>
<dbReference type="PANTHER" id="PTHR43133:SF8">
    <property type="entry name" value="RNA POLYMERASE SIGMA FACTOR HI_1459-RELATED"/>
    <property type="match status" value="1"/>
</dbReference>
<feature type="domain" description="RNA polymerase sigma-70 region 2" evidence="6">
    <location>
        <begin position="72"/>
        <end position="139"/>
    </location>
</feature>
<comment type="similarity">
    <text evidence="1">Belongs to the sigma-70 factor family. ECF subfamily.</text>
</comment>
<accession>A0AB38TA29</accession>
<dbReference type="InterPro" id="IPR036388">
    <property type="entry name" value="WH-like_DNA-bd_sf"/>
</dbReference>
<keyword evidence="3" id="KW-0731">Sigma factor</keyword>
<dbReference type="SUPFAM" id="SSF88659">
    <property type="entry name" value="Sigma3 and sigma4 domains of RNA polymerase sigma factors"/>
    <property type="match status" value="1"/>
</dbReference>
<dbReference type="Proteomes" id="UP001060070">
    <property type="component" value="Chromosome"/>
</dbReference>
<evidence type="ECO:0000256" key="5">
    <source>
        <dbReference type="ARBA" id="ARBA00023163"/>
    </source>
</evidence>
<dbReference type="InterPro" id="IPR013249">
    <property type="entry name" value="RNA_pol_sigma70_r4_t2"/>
</dbReference>
<organism evidence="8 9">
    <name type="scientific">Mesorhizobium ciceri</name>
    <dbReference type="NCBI Taxonomy" id="39645"/>
    <lineage>
        <taxon>Bacteria</taxon>
        <taxon>Pseudomonadati</taxon>
        <taxon>Pseudomonadota</taxon>
        <taxon>Alphaproteobacteria</taxon>
        <taxon>Hyphomicrobiales</taxon>
        <taxon>Phyllobacteriaceae</taxon>
        <taxon>Mesorhizobium</taxon>
    </lineage>
</organism>
<name>A0AB38TA29_9HYPH</name>
<proteinExistence type="inferred from homology"/>
<evidence type="ECO:0000313" key="8">
    <source>
        <dbReference type="EMBL" id="UTU51715.1"/>
    </source>
</evidence>
<keyword evidence="9" id="KW-1185">Reference proteome</keyword>
<reference evidence="8 9" key="1">
    <citation type="journal article" date="2022" name="Microbiol. Resour. Announc.">
        <title>Complete Genome Sequence of Mesorhizobium ciceri Strain R30, a Rhizobium Used as a Commercial Inoculant for Chickpea in Argentina.</title>
        <authorList>
            <person name="Foresto E."/>
            <person name="Revale S."/>
            <person name="Primo E."/>
            <person name="Nievas F."/>
            <person name="Carezzano E."/>
            <person name="Puente M."/>
            <person name="Alzari P."/>
            <person name="Mart M."/>
            <person name="Ben-Assaya M."/>
            <person name="Mornico D."/>
            <person name="Santoro M."/>
            <person name="Mart F."/>
            <person name="Giordano W."/>
            <person name="Bogino P."/>
        </authorList>
    </citation>
    <scope>NUCLEOTIDE SEQUENCE [LARGE SCALE GENOMIC DNA]</scope>
    <source>
        <strain evidence="8 9">R30</strain>
    </source>
</reference>
<dbReference type="InterPro" id="IPR039425">
    <property type="entry name" value="RNA_pol_sigma-70-like"/>
</dbReference>
<evidence type="ECO:0000313" key="9">
    <source>
        <dbReference type="Proteomes" id="UP001060070"/>
    </source>
</evidence>
<keyword evidence="2" id="KW-0805">Transcription regulation</keyword>
<dbReference type="Gene3D" id="1.10.1740.10">
    <property type="match status" value="1"/>
</dbReference>
<evidence type="ECO:0000256" key="4">
    <source>
        <dbReference type="ARBA" id="ARBA00023125"/>
    </source>
</evidence>
<dbReference type="GO" id="GO:0003677">
    <property type="term" value="F:DNA binding"/>
    <property type="evidence" value="ECO:0007669"/>
    <property type="project" value="UniProtKB-KW"/>
</dbReference>
<evidence type="ECO:0000256" key="2">
    <source>
        <dbReference type="ARBA" id="ARBA00023015"/>
    </source>
</evidence>
<sequence length="360" mass="40888">MRVTTSIQNPIKASLVNWCPPNTDRDEAELAFELFRQLMHLKPMGYETHIVPSDAELALAARGGDCGCLGLLLERHRARLYAIALNMLGYGSDAEDAVHETFLIALRRIGELKDPQAVGGWLRTVLHRCCLQQLRRRRREILTADIPDRPDERASIEERLEKVALREWVWDALRKLPEPLQATAMLRYFGSYQSYEELAAILGVPIGTVRSRLSQAKRKLAEMLLETAGLADTEARSQSRERQRFYSEIFNGLNQHGERDRFLGHFAEDLHLVRGTSKPVLGRSFLAWEVDADTEAGVRLEPQRILSASQVTVIEGLFVNPPEDPFHCPPGVVLVIFQRDGKARRLHLHLSPRPPRIEDD</sequence>
<feature type="domain" description="RNA polymerase sigma factor 70 region 4 type 2" evidence="7">
    <location>
        <begin position="167"/>
        <end position="220"/>
    </location>
</feature>
<dbReference type="SUPFAM" id="SSF88946">
    <property type="entry name" value="Sigma2 domain of RNA polymerase sigma factors"/>
    <property type="match status" value="1"/>
</dbReference>
<evidence type="ECO:0000256" key="3">
    <source>
        <dbReference type="ARBA" id="ARBA00023082"/>
    </source>
</evidence>
<dbReference type="Gene3D" id="1.10.10.10">
    <property type="entry name" value="Winged helix-like DNA-binding domain superfamily/Winged helix DNA-binding domain"/>
    <property type="match status" value="1"/>
</dbReference>
<dbReference type="CDD" id="cd06171">
    <property type="entry name" value="Sigma70_r4"/>
    <property type="match status" value="1"/>
</dbReference>
<dbReference type="InterPro" id="IPR013325">
    <property type="entry name" value="RNA_pol_sigma_r2"/>
</dbReference>
<evidence type="ECO:0000256" key="1">
    <source>
        <dbReference type="ARBA" id="ARBA00010641"/>
    </source>
</evidence>
<dbReference type="AlphaFoldDB" id="A0AB38TA29"/>
<dbReference type="RefSeq" id="WP_164752857.1">
    <property type="nucleotide sequence ID" value="NZ_CP088147.1"/>
</dbReference>
<dbReference type="GO" id="GO:0006352">
    <property type="term" value="P:DNA-templated transcription initiation"/>
    <property type="evidence" value="ECO:0007669"/>
    <property type="project" value="InterPro"/>
</dbReference>
<evidence type="ECO:0000259" key="7">
    <source>
        <dbReference type="Pfam" id="PF08281"/>
    </source>
</evidence>
<evidence type="ECO:0000259" key="6">
    <source>
        <dbReference type="Pfam" id="PF04542"/>
    </source>
</evidence>
<dbReference type="PANTHER" id="PTHR43133">
    <property type="entry name" value="RNA POLYMERASE ECF-TYPE SIGMA FACTO"/>
    <property type="match status" value="1"/>
</dbReference>
<protein>
    <submittedName>
        <fullName evidence="8">Sigma-70 family RNA polymerase sigma factor</fullName>
    </submittedName>
</protein>
<dbReference type="Pfam" id="PF04542">
    <property type="entry name" value="Sigma70_r2"/>
    <property type="match status" value="1"/>
</dbReference>
<keyword evidence="4" id="KW-0238">DNA-binding</keyword>
<dbReference type="NCBIfam" id="TIGR02937">
    <property type="entry name" value="sigma70-ECF"/>
    <property type="match status" value="1"/>
</dbReference>
<dbReference type="InterPro" id="IPR013324">
    <property type="entry name" value="RNA_pol_sigma_r3/r4-like"/>
</dbReference>
<dbReference type="InterPro" id="IPR014284">
    <property type="entry name" value="RNA_pol_sigma-70_dom"/>
</dbReference>
<dbReference type="Pfam" id="PF08281">
    <property type="entry name" value="Sigma70_r4_2"/>
    <property type="match status" value="1"/>
</dbReference>
<keyword evidence="5" id="KW-0804">Transcription</keyword>
<gene>
    <name evidence="8" type="ORF">LRP29_30350</name>
</gene>
<dbReference type="InterPro" id="IPR007627">
    <property type="entry name" value="RNA_pol_sigma70_r2"/>
</dbReference>
<dbReference type="EMBL" id="CP088147">
    <property type="protein sequence ID" value="UTU51715.1"/>
    <property type="molecule type" value="Genomic_DNA"/>
</dbReference>